<dbReference type="InterPro" id="IPR002036">
    <property type="entry name" value="YbeY"/>
</dbReference>
<dbReference type="AlphaFoldDB" id="A0A0C1V6E0"/>
<dbReference type="PANTHER" id="PTHR46986:SF1">
    <property type="entry name" value="ENDORIBONUCLEASE YBEY, CHLOROPLASTIC"/>
    <property type="match status" value="1"/>
</dbReference>
<proteinExistence type="inferred from homology"/>
<feature type="binding site" evidence="8">
    <location>
        <position position="117"/>
    </location>
    <ligand>
        <name>Zn(2+)</name>
        <dbReference type="ChEBI" id="CHEBI:29105"/>
        <note>catalytic</note>
    </ligand>
</feature>
<evidence type="ECO:0000313" key="10">
    <source>
        <dbReference type="Proteomes" id="UP000054529"/>
    </source>
</evidence>
<dbReference type="HAMAP" id="MF_00009">
    <property type="entry name" value="Endoribonucl_YbeY"/>
    <property type="match status" value="1"/>
</dbReference>
<keyword evidence="2 8" id="KW-0690">Ribosome biogenesis</keyword>
<dbReference type="EC" id="3.1.-.-" evidence="8"/>
<keyword evidence="8" id="KW-0963">Cytoplasm</keyword>
<organism evidence="9 10">
    <name type="scientific">Candidatus Riesia pediculischaeffi PTSU</name>
    <dbReference type="NCBI Taxonomy" id="1401651"/>
    <lineage>
        <taxon>Bacteria</taxon>
        <taxon>Pseudomonadati</taxon>
        <taxon>Pseudomonadota</taxon>
        <taxon>Gammaproteobacteria</taxon>
        <taxon>Enterobacterales</taxon>
        <taxon>Enterobacteriaceae</taxon>
        <taxon>Candidatus Riesia</taxon>
    </lineage>
</organism>
<dbReference type="PROSITE" id="PS01306">
    <property type="entry name" value="UPF0054"/>
    <property type="match status" value="1"/>
</dbReference>
<keyword evidence="3 8" id="KW-0540">Nuclease</keyword>
<dbReference type="HOGENOM" id="CLU_106710_0_1_6"/>
<dbReference type="Gene3D" id="3.40.390.30">
    <property type="entry name" value="Metalloproteases ('zincins'), catalytic domain"/>
    <property type="match status" value="1"/>
</dbReference>
<dbReference type="NCBIfam" id="TIGR00043">
    <property type="entry name" value="rRNA maturation RNase YbeY"/>
    <property type="match status" value="1"/>
</dbReference>
<dbReference type="EMBL" id="AWXV01000004">
    <property type="protein sequence ID" value="KIE64009.1"/>
    <property type="molecule type" value="Genomic_DNA"/>
</dbReference>
<dbReference type="GO" id="GO:0006364">
    <property type="term" value="P:rRNA processing"/>
    <property type="evidence" value="ECO:0007669"/>
    <property type="project" value="UniProtKB-UniRule"/>
</dbReference>
<evidence type="ECO:0000256" key="6">
    <source>
        <dbReference type="ARBA" id="ARBA00022801"/>
    </source>
</evidence>
<protein>
    <recommendedName>
        <fullName evidence="8">Endoribonuclease YbeY</fullName>
        <ecNumber evidence="8">3.1.-.-</ecNumber>
    </recommendedName>
</protein>
<dbReference type="OrthoDB" id="9807740at2"/>
<dbReference type="InterPro" id="IPR020549">
    <property type="entry name" value="YbeY_CS"/>
</dbReference>
<evidence type="ECO:0000256" key="7">
    <source>
        <dbReference type="ARBA" id="ARBA00022833"/>
    </source>
</evidence>
<evidence type="ECO:0000313" key="9">
    <source>
        <dbReference type="EMBL" id="KIE64009.1"/>
    </source>
</evidence>
<dbReference type="InterPro" id="IPR023091">
    <property type="entry name" value="MetalPrtase_cat_dom_sf_prd"/>
</dbReference>
<sequence length="150" mass="17604">MKVYISHIHRIAPNFIGFLNRKNFKNWINRVLSHISYQGEITIHIASLKEITFLNRVYRGHDHATNILSFPFDEKKFNFSFIGDLVVCHQILEEEAITQKKTIDAHWAHIILHGCLHLLGMNHDNRINSKKMENMEVKILSQLGYPDPFQ</sequence>
<evidence type="ECO:0000256" key="5">
    <source>
        <dbReference type="ARBA" id="ARBA00022759"/>
    </source>
</evidence>
<dbReference type="Pfam" id="PF02130">
    <property type="entry name" value="YbeY"/>
    <property type="match status" value="1"/>
</dbReference>
<dbReference type="SUPFAM" id="SSF55486">
    <property type="entry name" value="Metalloproteases ('zincins'), catalytic domain"/>
    <property type="match status" value="1"/>
</dbReference>
<dbReference type="GO" id="GO:0005737">
    <property type="term" value="C:cytoplasm"/>
    <property type="evidence" value="ECO:0007669"/>
    <property type="project" value="UniProtKB-SubCell"/>
</dbReference>
<comment type="cofactor">
    <cofactor evidence="8">
        <name>Zn(2+)</name>
        <dbReference type="ChEBI" id="CHEBI:29105"/>
    </cofactor>
    <text evidence="8">Binds 1 zinc ion.</text>
</comment>
<comment type="function">
    <text evidence="8">Single strand-specific metallo-endoribonuclease involved in late-stage 70S ribosome quality control and in maturation of the 3' terminus of the 16S rRNA.</text>
</comment>
<reference evidence="9 10" key="1">
    <citation type="journal article" date="2014" name="G3 (Bethesda)">
        <title>Genome sequence of Candidatus Riesia pediculischaeffi, endosymbiont of chimpanzee lice, and genomic comparison of recently acquired endosymbionts from human and chimpanzee lice.</title>
        <authorList>
            <person name="Boyd B.M."/>
            <person name="Allen J.M."/>
            <person name="de Crecy-Lagard V."/>
            <person name="Reed D.L."/>
        </authorList>
    </citation>
    <scope>NUCLEOTIDE SEQUENCE [LARGE SCALE GENOMIC DNA]</scope>
    <source>
        <strain evidence="9 10">PTSU</strain>
    </source>
</reference>
<dbReference type="GO" id="GO:0004222">
    <property type="term" value="F:metalloendopeptidase activity"/>
    <property type="evidence" value="ECO:0007669"/>
    <property type="project" value="InterPro"/>
</dbReference>
<dbReference type="Proteomes" id="UP000054529">
    <property type="component" value="Unassembled WGS sequence"/>
</dbReference>
<evidence type="ECO:0000256" key="1">
    <source>
        <dbReference type="ARBA" id="ARBA00010875"/>
    </source>
</evidence>
<evidence type="ECO:0000256" key="2">
    <source>
        <dbReference type="ARBA" id="ARBA00022517"/>
    </source>
</evidence>
<keyword evidence="5 8" id="KW-0255">Endonuclease</keyword>
<dbReference type="RefSeq" id="WP_052471860.1">
    <property type="nucleotide sequence ID" value="NZ_AWXV01000004.1"/>
</dbReference>
<feature type="binding site" evidence="8">
    <location>
        <position position="123"/>
    </location>
    <ligand>
        <name>Zn(2+)</name>
        <dbReference type="ChEBI" id="CHEBI:29105"/>
        <note>catalytic</note>
    </ligand>
</feature>
<comment type="subcellular location">
    <subcellularLocation>
        <location evidence="8">Cytoplasm</location>
    </subcellularLocation>
</comment>
<keyword evidence="4 8" id="KW-0479">Metal-binding</keyword>
<dbReference type="GO" id="GO:0008270">
    <property type="term" value="F:zinc ion binding"/>
    <property type="evidence" value="ECO:0007669"/>
    <property type="project" value="UniProtKB-UniRule"/>
</dbReference>
<keyword evidence="8" id="KW-0698">rRNA processing</keyword>
<feature type="binding site" evidence="8">
    <location>
        <position position="113"/>
    </location>
    <ligand>
        <name>Zn(2+)</name>
        <dbReference type="ChEBI" id="CHEBI:29105"/>
        <note>catalytic</note>
    </ligand>
</feature>
<evidence type="ECO:0000256" key="8">
    <source>
        <dbReference type="HAMAP-Rule" id="MF_00009"/>
    </source>
</evidence>
<evidence type="ECO:0000256" key="4">
    <source>
        <dbReference type="ARBA" id="ARBA00022723"/>
    </source>
</evidence>
<evidence type="ECO:0000256" key="3">
    <source>
        <dbReference type="ARBA" id="ARBA00022722"/>
    </source>
</evidence>
<dbReference type="GO" id="GO:0004521">
    <property type="term" value="F:RNA endonuclease activity"/>
    <property type="evidence" value="ECO:0007669"/>
    <property type="project" value="UniProtKB-UniRule"/>
</dbReference>
<comment type="caution">
    <text evidence="9">The sequence shown here is derived from an EMBL/GenBank/DDBJ whole genome shotgun (WGS) entry which is preliminary data.</text>
</comment>
<dbReference type="PANTHER" id="PTHR46986">
    <property type="entry name" value="ENDORIBONUCLEASE YBEY, CHLOROPLASTIC"/>
    <property type="match status" value="1"/>
</dbReference>
<accession>A0A0C1V6E0</accession>
<comment type="similarity">
    <text evidence="1 8">Belongs to the endoribonuclease YbeY family.</text>
</comment>
<keyword evidence="7 8" id="KW-0862">Zinc</keyword>
<name>A0A0C1V6E0_9ENTR</name>
<gene>
    <name evidence="8" type="primary">ybeY</name>
    <name evidence="9" type="ORF">P689_122178</name>
</gene>
<keyword evidence="6 8" id="KW-0378">Hydrolase</keyword>